<dbReference type="PROSITE" id="PS51030">
    <property type="entry name" value="NUCLEAR_REC_DBD_2"/>
    <property type="match status" value="1"/>
</dbReference>
<dbReference type="GO" id="GO:0045944">
    <property type="term" value="P:positive regulation of transcription by RNA polymerase II"/>
    <property type="evidence" value="ECO:0007669"/>
    <property type="project" value="TreeGrafter"/>
</dbReference>
<keyword evidence="9" id="KW-0675">Receptor</keyword>
<dbReference type="SUPFAM" id="SSF57716">
    <property type="entry name" value="Glucocorticoid receptor-like (DNA-binding domain)"/>
    <property type="match status" value="1"/>
</dbReference>
<evidence type="ECO:0000313" key="13">
    <source>
        <dbReference type="Proteomes" id="UP001432027"/>
    </source>
</evidence>
<keyword evidence="7" id="KW-0238">DNA-binding</keyword>
<accession>A0AAV5TZY7</accession>
<dbReference type="Gene3D" id="3.30.50.10">
    <property type="entry name" value="Erythroid Transcription Factor GATA-1, subunit A"/>
    <property type="match status" value="1"/>
</dbReference>
<evidence type="ECO:0000313" key="12">
    <source>
        <dbReference type="EMBL" id="GMS99821.1"/>
    </source>
</evidence>
<dbReference type="InterPro" id="IPR035500">
    <property type="entry name" value="NHR-like_dom_sf"/>
</dbReference>
<comment type="caution">
    <text evidence="12">The sequence shown here is derived from an EMBL/GenBank/DDBJ whole genome shotgun (WGS) entry which is preliminary data.</text>
</comment>
<evidence type="ECO:0000256" key="8">
    <source>
        <dbReference type="ARBA" id="ARBA00023163"/>
    </source>
</evidence>
<gene>
    <name evidence="12" type="ORF">PENTCL1PPCAC_21996</name>
</gene>
<dbReference type="GO" id="GO:0005634">
    <property type="term" value="C:nucleus"/>
    <property type="evidence" value="ECO:0007669"/>
    <property type="project" value="UniProtKB-SubCell"/>
</dbReference>
<dbReference type="GO" id="GO:0004879">
    <property type="term" value="F:nuclear receptor activity"/>
    <property type="evidence" value="ECO:0007669"/>
    <property type="project" value="TreeGrafter"/>
</dbReference>
<comment type="similarity">
    <text evidence="2">Belongs to the nuclear hormone receptor family.</text>
</comment>
<feature type="domain" description="Nuclear receptor" evidence="11">
    <location>
        <begin position="54"/>
        <end position="130"/>
    </location>
</feature>
<comment type="subcellular location">
    <subcellularLocation>
        <location evidence="1">Nucleus</location>
    </subcellularLocation>
</comment>
<dbReference type="CDD" id="cd07166">
    <property type="entry name" value="NR_DBD_REV_ERB"/>
    <property type="match status" value="1"/>
</dbReference>
<dbReference type="FunFam" id="3.30.50.10:FF:000006">
    <property type="entry name" value="Nuclear receptor subfamily 5 group A member"/>
    <property type="match status" value="1"/>
</dbReference>
<dbReference type="PANTHER" id="PTHR24082:SF334">
    <property type="entry name" value="NUCLEAR HORMONE RECEPTOR FAMILY MEMBER NHR-85"/>
    <property type="match status" value="1"/>
</dbReference>
<dbReference type="GO" id="GO:0000122">
    <property type="term" value="P:negative regulation of transcription by RNA polymerase II"/>
    <property type="evidence" value="ECO:0007669"/>
    <property type="project" value="TreeGrafter"/>
</dbReference>
<dbReference type="SUPFAM" id="SSF48508">
    <property type="entry name" value="Nuclear receptor ligand-binding domain"/>
    <property type="match status" value="1"/>
</dbReference>
<name>A0AAV5TZY7_9BILA</name>
<dbReference type="PANTHER" id="PTHR24082">
    <property type="entry name" value="NUCLEAR HORMONE RECEPTOR"/>
    <property type="match status" value="1"/>
</dbReference>
<keyword evidence="4" id="KW-0863">Zinc-finger</keyword>
<protein>
    <recommendedName>
        <fullName evidence="11">Nuclear receptor domain-containing protein</fullName>
    </recommendedName>
</protein>
<dbReference type="AlphaFoldDB" id="A0AAV5TZY7"/>
<reference evidence="12" key="1">
    <citation type="submission" date="2023-10" db="EMBL/GenBank/DDBJ databases">
        <title>Genome assembly of Pristionchus species.</title>
        <authorList>
            <person name="Yoshida K."/>
            <person name="Sommer R.J."/>
        </authorList>
    </citation>
    <scope>NUCLEOTIDE SEQUENCE</scope>
    <source>
        <strain evidence="12">RS0144</strain>
    </source>
</reference>
<evidence type="ECO:0000256" key="2">
    <source>
        <dbReference type="ARBA" id="ARBA00005993"/>
    </source>
</evidence>
<dbReference type="SMART" id="SM00399">
    <property type="entry name" value="ZnF_C4"/>
    <property type="match status" value="1"/>
</dbReference>
<feature type="non-terminal residue" evidence="12">
    <location>
        <position position="1"/>
    </location>
</feature>
<organism evidence="12 13">
    <name type="scientific">Pristionchus entomophagus</name>
    <dbReference type="NCBI Taxonomy" id="358040"/>
    <lineage>
        <taxon>Eukaryota</taxon>
        <taxon>Metazoa</taxon>
        <taxon>Ecdysozoa</taxon>
        <taxon>Nematoda</taxon>
        <taxon>Chromadorea</taxon>
        <taxon>Rhabditida</taxon>
        <taxon>Rhabditina</taxon>
        <taxon>Diplogasteromorpha</taxon>
        <taxon>Diplogasteroidea</taxon>
        <taxon>Neodiplogasteridae</taxon>
        <taxon>Pristionchus</taxon>
    </lineage>
</organism>
<keyword evidence="8" id="KW-0804">Transcription</keyword>
<evidence type="ECO:0000256" key="4">
    <source>
        <dbReference type="ARBA" id="ARBA00022771"/>
    </source>
</evidence>
<dbReference type="PROSITE" id="PS00031">
    <property type="entry name" value="NUCLEAR_REC_DBD_1"/>
    <property type="match status" value="1"/>
</dbReference>
<dbReference type="InterPro" id="IPR013088">
    <property type="entry name" value="Znf_NHR/GATA"/>
</dbReference>
<dbReference type="Gene3D" id="1.10.565.10">
    <property type="entry name" value="Retinoid X Receptor"/>
    <property type="match status" value="1"/>
</dbReference>
<evidence type="ECO:0000256" key="9">
    <source>
        <dbReference type="ARBA" id="ARBA00023170"/>
    </source>
</evidence>
<dbReference type="GO" id="GO:0009755">
    <property type="term" value="P:hormone-mediated signaling pathway"/>
    <property type="evidence" value="ECO:0007669"/>
    <property type="project" value="TreeGrafter"/>
</dbReference>
<dbReference type="Pfam" id="PF00105">
    <property type="entry name" value="zf-C4"/>
    <property type="match status" value="1"/>
</dbReference>
<dbReference type="GO" id="GO:0030154">
    <property type="term" value="P:cell differentiation"/>
    <property type="evidence" value="ECO:0007669"/>
    <property type="project" value="TreeGrafter"/>
</dbReference>
<dbReference type="GO" id="GO:0008270">
    <property type="term" value="F:zinc ion binding"/>
    <property type="evidence" value="ECO:0007669"/>
    <property type="project" value="UniProtKB-KW"/>
</dbReference>
<evidence type="ECO:0000256" key="3">
    <source>
        <dbReference type="ARBA" id="ARBA00022723"/>
    </source>
</evidence>
<keyword evidence="10" id="KW-0539">Nucleus</keyword>
<sequence length="374" mass="41348">LQMSAFRPVSSSGQSLISSAIQSILAHSSFPLPSPSTSITSLPSTTQESDLESSIECQVCDDRASGFHYGVFACEGCKGFFRRSIQQKIVYRECTRDRDCTVKRSNRNRCQSCRLKKCMEVGMSKEAVRFGRVPKREKERMLEDAKRKKRETVDELPALVTQAFQRLHLLVSAERWKEGDGCPLHFESLLPSIQSITEFINSVPQFTQLPQDERIYLLKLNAIKGLLTVAALSSSRLSSTSLVIQSLHSLATRLSSLSASSMALLTVLVIINPPNHYCPSPQLEALLSYILSLLSALPPSLLSDLLSHIDSLSSIHSFYLQPAPSFRSRHPSITTLLETNAPPTCSSLLSPPISDCSLVDEQPLDLSLPRSRPS</sequence>
<keyword evidence="6" id="KW-0805">Transcription regulation</keyword>
<dbReference type="PRINTS" id="PR00398">
    <property type="entry name" value="STRDHORMONER"/>
</dbReference>
<evidence type="ECO:0000256" key="1">
    <source>
        <dbReference type="ARBA" id="ARBA00004123"/>
    </source>
</evidence>
<dbReference type="GO" id="GO:0000978">
    <property type="term" value="F:RNA polymerase II cis-regulatory region sequence-specific DNA binding"/>
    <property type="evidence" value="ECO:0007669"/>
    <property type="project" value="TreeGrafter"/>
</dbReference>
<keyword evidence="5" id="KW-0862">Zinc</keyword>
<dbReference type="Proteomes" id="UP001432027">
    <property type="component" value="Unassembled WGS sequence"/>
</dbReference>
<evidence type="ECO:0000259" key="11">
    <source>
        <dbReference type="PROSITE" id="PS51030"/>
    </source>
</evidence>
<dbReference type="InterPro" id="IPR001628">
    <property type="entry name" value="Znf_hrmn_rcpt"/>
</dbReference>
<dbReference type="InterPro" id="IPR001723">
    <property type="entry name" value="Nuclear_hrmn_rcpt"/>
</dbReference>
<evidence type="ECO:0000256" key="10">
    <source>
        <dbReference type="ARBA" id="ARBA00023242"/>
    </source>
</evidence>
<dbReference type="EMBL" id="BTSX01000005">
    <property type="protein sequence ID" value="GMS99821.1"/>
    <property type="molecule type" value="Genomic_DNA"/>
</dbReference>
<evidence type="ECO:0000256" key="7">
    <source>
        <dbReference type="ARBA" id="ARBA00023125"/>
    </source>
</evidence>
<proteinExistence type="inferred from homology"/>
<keyword evidence="13" id="KW-1185">Reference proteome</keyword>
<keyword evidence="3" id="KW-0479">Metal-binding</keyword>
<evidence type="ECO:0000256" key="6">
    <source>
        <dbReference type="ARBA" id="ARBA00023015"/>
    </source>
</evidence>
<dbReference type="PRINTS" id="PR00047">
    <property type="entry name" value="STROIDFINGER"/>
</dbReference>
<dbReference type="InterPro" id="IPR050234">
    <property type="entry name" value="Nuclear_hormone_rcpt_NR1"/>
</dbReference>
<evidence type="ECO:0000256" key="5">
    <source>
        <dbReference type="ARBA" id="ARBA00022833"/>
    </source>
</evidence>